<dbReference type="InterPro" id="IPR011989">
    <property type="entry name" value="ARM-like"/>
</dbReference>
<proteinExistence type="predicted"/>
<keyword evidence="1" id="KW-0833">Ubl conjugation pathway</keyword>
<dbReference type="STRING" id="4540.A0A3L6SYF0"/>
<evidence type="ECO:0000256" key="2">
    <source>
        <dbReference type="SAM" id="MobiDB-lite"/>
    </source>
</evidence>
<dbReference type="InterPro" id="IPR016024">
    <property type="entry name" value="ARM-type_fold"/>
</dbReference>
<dbReference type="PANTHER" id="PTHR23315:SF112">
    <property type="entry name" value="U-BOX DOMAIN-CONTAINING PROTEIN 8"/>
    <property type="match status" value="1"/>
</dbReference>
<accession>A0A3L6SYF0</accession>
<dbReference type="EMBL" id="PQIB02000003">
    <property type="protein sequence ID" value="RLN28478.1"/>
    <property type="molecule type" value="Genomic_DNA"/>
</dbReference>
<dbReference type="Proteomes" id="UP000275267">
    <property type="component" value="Unassembled WGS sequence"/>
</dbReference>
<dbReference type="AlphaFoldDB" id="A0A3L6SYF0"/>
<dbReference type="SUPFAM" id="SSF48371">
    <property type="entry name" value="ARM repeat"/>
    <property type="match status" value="1"/>
</dbReference>
<comment type="caution">
    <text evidence="3">The sequence shown here is derived from an EMBL/GenBank/DDBJ whole genome shotgun (WGS) entry which is preliminary data.</text>
</comment>
<keyword evidence="4" id="KW-1185">Reference proteome</keyword>
<organism evidence="3 4">
    <name type="scientific">Panicum miliaceum</name>
    <name type="common">Proso millet</name>
    <name type="synonym">Broomcorn millet</name>
    <dbReference type="NCBI Taxonomy" id="4540"/>
    <lineage>
        <taxon>Eukaryota</taxon>
        <taxon>Viridiplantae</taxon>
        <taxon>Streptophyta</taxon>
        <taxon>Embryophyta</taxon>
        <taxon>Tracheophyta</taxon>
        <taxon>Spermatophyta</taxon>
        <taxon>Magnoliopsida</taxon>
        <taxon>Liliopsida</taxon>
        <taxon>Poales</taxon>
        <taxon>Poaceae</taxon>
        <taxon>PACMAD clade</taxon>
        <taxon>Panicoideae</taxon>
        <taxon>Panicodae</taxon>
        <taxon>Paniceae</taxon>
        <taxon>Panicinae</taxon>
        <taxon>Panicum</taxon>
        <taxon>Panicum sect. Panicum</taxon>
    </lineage>
</organism>
<name>A0A3L6SYF0_PANMI</name>
<evidence type="ECO:0000313" key="3">
    <source>
        <dbReference type="EMBL" id="RLN28478.1"/>
    </source>
</evidence>
<dbReference type="Gene3D" id="1.25.10.10">
    <property type="entry name" value="Leucine-rich Repeat Variant"/>
    <property type="match status" value="1"/>
</dbReference>
<dbReference type="PANTHER" id="PTHR23315">
    <property type="entry name" value="U BOX DOMAIN-CONTAINING"/>
    <property type="match status" value="1"/>
</dbReference>
<feature type="region of interest" description="Disordered" evidence="2">
    <location>
        <begin position="98"/>
        <end position="127"/>
    </location>
</feature>
<reference evidence="4" key="1">
    <citation type="journal article" date="2019" name="Nat. Commun.">
        <title>The genome of broomcorn millet.</title>
        <authorList>
            <person name="Zou C."/>
            <person name="Miki D."/>
            <person name="Li D."/>
            <person name="Tang Q."/>
            <person name="Xiao L."/>
            <person name="Rajput S."/>
            <person name="Deng P."/>
            <person name="Jia W."/>
            <person name="Huang R."/>
            <person name="Zhang M."/>
            <person name="Sun Y."/>
            <person name="Hu J."/>
            <person name="Fu X."/>
            <person name="Schnable P.S."/>
            <person name="Li F."/>
            <person name="Zhang H."/>
            <person name="Feng B."/>
            <person name="Zhu X."/>
            <person name="Liu R."/>
            <person name="Schnable J.C."/>
            <person name="Zhu J.-K."/>
            <person name="Zhang H."/>
        </authorList>
    </citation>
    <scope>NUCLEOTIDE SEQUENCE [LARGE SCALE GENOMIC DNA]</scope>
</reference>
<gene>
    <name evidence="3" type="ORF">C2845_PM05G04210</name>
</gene>
<protein>
    <submittedName>
        <fullName evidence="3">Uncharacterized protein</fullName>
    </submittedName>
</protein>
<sequence length="277" mass="29117">MCRHLTLLGEGAVLPPPPLARAVRCNPLGGEWRFSPQCARRPSPHARHRRTEPARCHVEPAWAPPPDAMARTRAAMRAPPHASRSRLVHTARLRPFLERGGGACRRPPGQAAVDAGPEWNAGGGSKQLGRPALLSLAKSGAAGRREVLESGNAAVLLRHVAAVRALLLFSLDGDDTRVGLVADGTVDMLSDAVAALATMALTSLATVDINKSPSGRTPSGIPELVGLLGRGGPRERREATTALYELCKLPENRCRAVREGAAPALADFAAVGSARAV</sequence>
<evidence type="ECO:0000256" key="1">
    <source>
        <dbReference type="ARBA" id="ARBA00022786"/>
    </source>
</evidence>
<evidence type="ECO:0000313" key="4">
    <source>
        <dbReference type="Proteomes" id="UP000275267"/>
    </source>
</evidence>